<dbReference type="Pfam" id="PF13175">
    <property type="entry name" value="AAA_15"/>
    <property type="match status" value="1"/>
</dbReference>
<evidence type="ECO:0000259" key="1">
    <source>
        <dbReference type="Pfam" id="PF13175"/>
    </source>
</evidence>
<evidence type="ECO:0000313" key="3">
    <source>
        <dbReference type="EMBL" id="ADN60744.1"/>
    </source>
</evidence>
<keyword evidence="3" id="KW-0255">Endonuclease</keyword>
<feature type="domain" description="OLD protein-like TOPRIM" evidence="2">
    <location>
        <begin position="444"/>
        <end position="510"/>
    </location>
</feature>
<feature type="domain" description="Endonuclease GajA/Old nuclease/RecF-like AAA" evidence="1">
    <location>
        <begin position="1"/>
        <end position="383"/>
    </location>
</feature>
<dbReference type="EMBL" id="CP002218">
    <property type="protein sequence ID" value="ADN60744.1"/>
    <property type="molecule type" value="Genomic_DNA"/>
</dbReference>
<dbReference type="InterPro" id="IPR034139">
    <property type="entry name" value="TOPRIM_OLD"/>
</dbReference>
<dbReference type="PANTHER" id="PTHR43581">
    <property type="entry name" value="ATP/GTP PHOSPHATASE"/>
    <property type="match status" value="1"/>
</dbReference>
<keyword evidence="3" id="KW-0378">Hydrolase</keyword>
<dbReference type="GO" id="GO:0004519">
    <property type="term" value="F:endonuclease activity"/>
    <property type="evidence" value="ECO:0007669"/>
    <property type="project" value="UniProtKB-KW"/>
</dbReference>
<proteinExistence type="predicted"/>
<organism evidence="3">
    <name type="scientific">Burkholderia sp. (strain CCGE1003)</name>
    <dbReference type="NCBI Taxonomy" id="640512"/>
    <lineage>
        <taxon>Bacteria</taxon>
        <taxon>Pseudomonadati</taxon>
        <taxon>Pseudomonadota</taxon>
        <taxon>Betaproteobacteria</taxon>
        <taxon>Burkholderiales</taxon>
        <taxon>Burkholderiaceae</taxon>
        <taxon>Burkholderia</taxon>
    </lineage>
</organism>
<dbReference type="eggNOG" id="COG0419">
    <property type="taxonomic scope" value="Bacteria"/>
</dbReference>
<dbReference type="AlphaFoldDB" id="E1TID3"/>
<reference evidence="3" key="1">
    <citation type="submission" date="2010-09" db="EMBL/GenBank/DDBJ databases">
        <title>Complete sequence of chromosome2 of Burkholderia sp. CCGE1003.</title>
        <authorList>
            <consortium name="US DOE Joint Genome Institute"/>
            <person name="Lucas S."/>
            <person name="Copeland A."/>
            <person name="Lapidus A."/>
            <person name="Cheng J.-F."/>
            <person name="Bruce D."/>
            <person name="Goodwin L."/>
            <person name="Pitluck S."/>
            <person name="Daligault H."/>
            <person name="Davenport K."/>
            <person name="Detter J.C."/>
            <person name="Han C."/>
            <person name="Tapia R."/>
            <person name="Land M."/>
            <person name="Hauser L."/>
            <person name="Jeffries C."/>
            <person name="Kyrpides N."/>
            <person name="Ivanova N."/>
            <person name="Ovchinnikova G."/>
            <person name="Martinez-Romero E."/>
            <person name="Rogel M.A."/>
            <person name="Auchtung J."/>
            <person name="Tiedje J.M."/>
            <person name="Woyke T."/>
        </authorList>
    </citation>
    <scope>NUCLEOTIDE SEQUENCE</scope>
    <source>
        <strain evidence="3">CCGE1003</strain>
    </source>
</reference>
<accession>E1TID3</accession>
<evidence type="ECO:0000259" key="2">
    <source>
        <dbReference type="Pfam" id="PF20469"/>
    </source>
</evidence>
<dbReference type="SUPFAM" id="SSF52540">
    <property type="entry name" value="P-loop containing nucleoside triphosphate hydrolases"/>
    <property type="match status" value="1"/>
</dbReference>
<dbReference type="HOGENOM" id="CLU_017618_1_0_4"/>
<keyword evidence="3" id="KW-0540">Nuclease</keyword>
<dbReference type="Gene3D" id="3.40.50.300">
    <property type="entry name" value="P-loop containing nucleotide triphosphate hydrolases"/>
    <property type="match status" value="1"/>
</dbReference>
<protein>
    <submittedName>
        <fullName evidence="3">ATP-dependent OLD family endonuclease</fullName>
    </submittedName>
</protein>
<dbReference type="CDD" id="cd01026">
    <property type="entry name" value="TOPRIM_OLD"/>
    <property type="match status" value="1"/>
</dbReference>
<dbReference type="InterPro" id="IPR041685">
    <property type="entry name" value="AAA_GajA/Old/RecF-like"/>
</dbReference>
<gene>
    <name evidence="3" type="ordered locus">BC1003_4819</name>
</gene>
<name>E1TID3_BURSG</name>
<dbReference type="InterPro" id="IPR027417">
    <property type="entry name" value="P-loop_NTPase"/>
</dbReference>
<dbReference type="OrthoDB" id="3322489at2"/>
<dbReference type="Pfam" id="PF20469">
    <property type="entry name" value="OLD-like_TOPRIM"/>
    <property type="match status" value="1"/>
</dbReference>
<dbReference type="STRING" id="640512.BC1003_4819"/>
<dbReference type="eggNOG" id="COG3593">
    <property type="taxonomic scope" value="Bacteria"/>
</dbReference>
<sequence length="634" mass="68391">MKIQSVRIRNFRALRDVTIPFDSVTTFIGPNGAGKSTVLRALDWYFNGKPSSLTEKDCCFGETGEEVEVQVTFSDLTDKDRDALGKYAPAGAQTFTAWKRWATNGSEALSANAKGFPEFNAIKSASGAVAKRELYGNLRSNRPDLNLPAANTGTAVDQAMTTWESSHTDLLVDAPEALQTNFFGFNSGGKMSGLFDFVLVTADLRASEESVDGRSSIIGRILERSVDRTAADEEIEKIVEESRAKQQSVYKEKFKAQLDSLTAQLNQVVTSYTPGRAVTVTPAAVELKAPRTVFEVAVLDGKTETAVERQGHGFQRTLLISALQLLAQSGAASAQGVICLAIEEPELYQHPTQAQTFAKVLRSLAEETSKRVQVTYATHSPYFLEARHFNQVRRLTRSSGENPVVTVHLATVADVKKKLSGVLSADTVDRQLDGIVANQLAVALFAHRAFLVEGTTEASVFCGISDKASIGSLEAAGVSVVAVGGKSSIPLAHAILTSIGIPAYALFDADCGFEERAAAKGKTSEKVEDERKTHAAANRAVLKYFGLSEVDFPPATVANQVAIFEDNLETFLAANWTEWLTACKNVESAAGISLAKNQLAYRTATLRAEGAVPQMLMDILAQVSGRSVLEQFSR</sequence>
<dbReference type="PANTHER" id="PTHR43581:SF4">
    <property type="entry name" value="ATP_GTP PHOSPHATASE"/>
    <property type="match status" value="1"/>
</dbReference>
<dbReference type="KEGG" id="bgf:BC1003_4819"/>
<dbReference type="InterPro" id="IPR051396">
    <property type="entry name" value="Bact_Antivir_Def_Nuclease"/>
</dbReference>